<dbReference type="GO" id="GO:0009055">
    <property type="term" value="F:electron transfer activity"/>
    <property type="evidence" value="ECO:0007669"/>
    <property type="project" value="InterPro"/>
</dbReference>
<gene>
    <name evidence="7" type="ORF">SAMN05421783_10934</name>
</gene>
<evidence type="ECO:0000259" key="6">
    <source>
        <dbReference type="PROSITE" id="PS51007"/>
    </source>
</evidence>
<dbReference type="GO" id="GO:0046872">
    <property type="term" value="F:metal ion binding"/>
    <property type="evidence" value="ECO:0007669"/>
    <property type="project" value="UniProtKB-KW"/>
</dbReference>
<evidence type="ECO:0000313" key="8">
    <source>
        <dbReference type="Proteomes" id="UP000198816"/>
    </source>
</evidence>
<evidence type="ECO:0000256" key="3">
    <source>
        <dbReference type="ARBA" id="ARBA00023004"/>
    </source>
</evidence>
<keyword evidence="1 4" id="KW-0349">Heme</keyword>
<dbReference type="Gene3D" id="1.10.760.10">
    <property type="entry name" value="Cytochrome c-like domain"/>
    <property type="match status" value="1"/>
</dbReference>
<dbReference type="OrthoDB" id="8689082at2"/>
<reference evidence="8" key="1">
    <citation type="submission" date="2016-10" db="EMBL/GenBank/DDBJ databases">
        <authorList>
            <person name="Varghese N."/>
            <person name="Submissions S."/>
        </authorList>
    </citation>
    <scope>NUCLEOTIDE SEQUENCE [LARGE SCALE GENOMIC DNA]</scope>
    <source>
        <strain evidence="8">DSM 217</strain>
    </source>
</reference>
<evidence type="ECO:0000256" key="5">
    <source>
        <dbReference type="SAM" id="SignalP"/>
    </source>
</evidence>
<organism evidence="7 8">
    <name type="scientific">Thiocapsa roseopersicina</name>
    <dbReference type="NCBI Taxonomy" id="1058"/>
    <lineage>
        <taxon>Bacteria</taxon>
        <taxon>Pseudomonadati</taxon>
        <taxon>Pseudomonadota</taxon>
        <taxon>Gammaproteobacteria</taxon>
        <taxon>Chromatiales</taxon>
        <taxon>Chromatiaceae</taxon>
        <taxon>Thiocapsa</taxon>
    </lineage>
</organism>
<dbReference type="InterPro" id="IPR009056">
    <property type="entry name" value="Cyt_c-like_dom"/>
</dbReference>
<feature type="domain" description="Cytochrome c" evidence="6">
    <location>
        <begin position="37"/>
        <end position="115"/>
    </location>
</feature>
<dbReference type="PROSITE" id="PS51007">
    <property type="entry name" value="CYTC"/>
    <property type="match status" value="1"/>
</dbReference>
<feature type="chain" id="PRO_5011787994" evidence="5">
    <location>
        <begin position="23"/>
        <end position="116"/>
    </location>
</feature>
<dbReference type="InterPro" id="IPR036909">
    <property type="entry name" value="Cyt_c-like_dom_sf"/>
</dbReference>
<proteinExistence type="predicted"/>
<keyword evidence="2 4" id="KW-0479">Metal-binding</keyword>
<dbReference type="AlphaFoldDB" id="A0A1H2WNK7"/>
<evidence type="ECO:0000256" key="4">
    <source>
        <dbReference type="PROSITE-ProRule" id="PRU00433"/>
    </source>
</evidence>
<dbReference type="STRING" id="1058.SAMN05421783_10934"/>
<keyword evidence="3 4" id="KW-0408">Iron</keyword>
<dbReference type="EMBL" id="FNNZ01000009">
    <property type="protein sequence ID" value="SDW81854.1"/>
    <property type="molecule type" value="Genomic_DNA"/>
</dbReference>
<name>A0A1H2WNK7_THIRO</name>
<evidence type="ECO:0000256" key="1">
    <source>
        <dbReference type="ARBA" id="ARBA00022617"/>
    </source>
</evidence>
<keyword evidence="8" id="KW-1185">Reference proteome</keyword>
<sequence length="116" mass="12103">MARSLTLTKPLLLLAVFSGGLAADPSTVDGVDPPTPERQAQLRHLLVQDCGSCHGLKLLGGLGPPLLSETLANKPVEYLASVILHGQTGTAMPPWHPLLSPADAAWLAQTLKGDVP</sequence>
<protein>
    <submittedName>
        <fullName evidence="7">Cytochrome c55X</fullName>
    </submittedName>
</protein>
<dbReference type="GO" id="GO:0020037">
    <property type="term" value="F:heme binding"/>
    <property type="evidence" value="ECO:0007669"/>
    <property type="project" value="InterPro"/>
</dbReference>
<dbReference type="SUPFAM" id="SSF46626">
    <property type="entry name" value="Cytochrome c"/>
    <property type="match status" value="1"/>
</dbReference>
<evidence type="ECO:0000256" key="2">
    <source>
        <dbReference type="ARBA" id="ARBA00022723"/>
    </source>
</evidence>
<dbReference type="Proteomes" id="UP000198816">
    <property type="component" value="Unassembled WGS sequence"/>
</dbReference>
<dbReference type="RefSeq" id="WP_093031488.1">
    <property type="nucleotide sequence ID" value="NZ_FNNZ01000009.1"/>
</dbReference>
<dbReference type="Pfam" id="PF13442">
    <property type="entry name" value="Cytochrome_CBB3"/>
    <property type="match status" value="1"/>
</dbReference>
<keyword evidence="5" id="KW-0732">Signal</keyword>
<evidence type="ECO:0000313" key="7">
    <source>
        <dbReference type="EMBL" id="SDW81854.1"/>
    </source>
</evidence>
<feature type="signal peptide" evidence="5">
    <location>
        <begin position="1"/>
        <end position="22"/>
    </location>
</feature>
<accession>A0A1H2WNK7</accession>